<dbReference type="AlphaFoldDB" id="A0AAU9XL83"/>
<evidence type="ECO:0000313" key="2">
    <source>
        <dbReference type="EMBL" id="CAH3150973.1"/>
    </source>
</evidence>
<feature type="compositionally biased region" description="Polar residues" evidence="1">
    <location>
        <begin position="10"/>
        <end position="34"/>
    </location>
</feature>
<comment type="caution">
    <text evidence="2">The sequence shown here is derived from an EMBL/GenBank/DDBJ whole genome shotgun (WGS) entry which is preliminary data.</text>
</comment>
<organism evidence="2 3">
    <name type="scientific">Pocillopora meandrina</name>
    <dbReference type="NCBI Taxonomy" id="46732"/>
    <lineage>
        <taxon>Eukaryota</taxon>
        <taxon>Metazoa</taxon>
        <taxon>Cnidaria</taxon>
        <taxon>Anthozoa</taxon>
        <taxon>Hexacorallia</taxon>
        <taxon>Scleractinia</taxon>
        <taxon>Astrocoeniina</taxon>
        <taxon>Pocilloporidae</taxon>
        <taxon>Pocillopora</taxon>
    </lineage>
</organism>
<evidence type="ECO:0000256" key="1">
    <source>
        <dbReference type="SAM" id="MobiDB-lite"/>
    </source>
</evidence>
<gene>
    <name evidence="2" type="ORF">PMEA_00025032</name>
</gene>
<keyword evidence="3" id="KW-1185">Reference proteome</keyword>
<sequence>MIHTKDKQRNPFTQAVRNQEPQDSELESPSSHSDTGLPRIRKTVNKEQCSPRKRKNNDDRSYKSKRIFLWGQSLEK</sequence>
<proteinExistence type="predicted"/>
<feature type="region of interest" description="Disordered" evidence="1">
    <location>
        <begin position="1"/>
        <end position="76"/>
    </location>
</feature>
<dbReference type="Proteomes" id="UP001159428">
    <property type="component" value="Unassembled WGS sequence"/>
</dbReference>
<dbReference type="EMBL" id="CALNXJ010000048">
    <property type="protein sequence ID" value="CAH3150973.1"/>
    <property type="molecule type" value="Genomic_DNA"/>
</dbReference>
<reference evidence="2 3" key="1">
    <citation type="submission" date="2022-05" db="EMBL/GenBank/DDBJ databases">
        <authorList>
            <consortium name="Genoscope - CEA"/>
            <person name="William W."/>
        </authorList>
    </citation>
    <scope>NUCLEOTIDE SEQUENCE [LARGE SCALE GENOMIC DNA]</scope>
</reference>
<protein>
    <submittedName>
        <fullName evidence="2">Uncharacterized protein</fullName>
    </submittedName>
</protein>
<name>A0AAU9XL83_9CNID</name>
<accession>A0AAU9XL83</accession>
<evidence type="ECO:0000313" key="3">
    <source>
        <dbReference type="Proteomes" id="UP001159428"/>
    </source>
</evidence>